<sequence>MSSSSSSGWSSKKVCVVGAGMAGLAAARELWREGLDVTVLEQSAGVGGQWLYDAATDGGDPLGMAGVHSSIYSSLRLNSPREVGGFSDFPFRPTNGGGDVRRYPVHGELLRYIRDFCDAFGLMDAVRLNTTVVRVAMAPPRRDGSLRWTVRSRHNGDAETEEVFDAVVVATGHYSQPRLPSIDGMDKWVAQVLSGRRTLPSPEEMLRAVEEYNRAKEAAGLPKRQTHDLFLDLEYCDEYGERHCGFPRTEQWKKELIWSSISDMRDDIENFRDDYHDNDIFRDGRRLHGWASSPPLAPRPQEKDDDHNKEVQHFAPGLVPAELPGGDPISFYSNILPPDWLEKKQAVLFGTVKERDKLGYSLLGTHQVVSERGSSRFCIMVKSGGSKSSGGSHHGSDEEEVTMPVFYANLPAGVKDGLESACDYFDKCINQKFTKLERSIAMLVDRLPPPRQEHARQGRRPPPEHHEYDAGDACVLMEVIIIAVLDNLLAEVLLLWIGLLMIFTVTIRIVVLLVFRWMKGLRDGDGSAASKSVSFKPATPSRDGSKPAASSVSKSQPKVESTAASGSKSRSVKCYTCGGKGHYMRDCPNQKKVLMTKEGYVSESLLENSEGVQLDHTLTAGYRDIDDSSMDDGAEKKNGLSMLAYAVQRDGSNVDAKGHRCNIFQSECKIQEKVWKLIIDGGSFTNAISLDLVHALSLSTRRLSTPRYIQWMNQAGTLKITHKFDRNATHEGRSNRYYFMHRGVNQVLNPMLDIDIKAEIFPTVKKKKEVAKVNIKPRTALFQERKDDMSQTTQVIPVGDLHIFIKSGEGQRLFQAPCSVPVPTDGNKFDDINHHGEG</sequence>
<dbReference type="eggNOG" id="KOG1399">
    <property type="taxonomic scope" value="Eukaryota"/>
</dbReference>
<keyword evidence="5" id="KW-0479">Metal-binding</keyword>
<dbReference type="InterPro" id="IPR001878">
    <property type="entry name" value="Znf_CCHC"/>
</dbReference>
<dbReference type="PaxDb" id="65489-OBART01G15500.1"/>
<comment type="similarity">
    <text evidence="1 6">Belongs to the FMO family.</text>
</comment>
<dbReference type="Gene3D" id="3.50.50.60">
    <property type="entry name" value="FAD/NAD(P)-binding domain"/>
    <property type="match status" value="1"/>
</dbReference>
<keyword evidence="5" id="KW-0863">Zinc-finger</keyword>
<dbReference type="SMART" id="SM00343">
    <property type="entry name" value="ZnF_C2HC"/>
    <property type="match status" value="1"/>
</dbReference>
<dbReference type="GO" id="GO:0008270">
    <property type="term" value="F:zinc ion binding"/>
    <property type="evidence" value="ECO:0007669"/>
    <property type="project" value="UniProtKB-KW"/>
</dbReference>
<dbReference type="HOGENOM" id="CLU_339325_0_0_1"/>
<dbReference type="AlphaFoldDB" id="A0A0D3ENT6"/>
<feature type="domain" description="CCHC-type" evidence="9">
    <location>
        <begin position="573"/>
        <end position="589"/>
    </location>
</feature>
<keyword evidence="8" id="KW-0812">Transmembrane</keyword>
<dbReference type="SUPFAM" id="SSF51905">
    <property type="entry name" value="FAD/NAD(P)-binding domain"/>
    <property type="match status" value="1"/>
</dbReference>
<proteinExistence type="inferred from homology"/>
<keyword evidence="2 6" id="KW-0285">Flavoprotein</keyword>
<reference evidence="10" key="2">
    <citation type="submission" date="2015-03" db="UniProtKB">
        <authorList>
            <consortium name="EnsemblPlants"/>
        </authorList>
    </citation>
    <scope>IDENTIFICATION</scope>
</reference>
<evidence type="ECO:0000256" key="2">
    <source>
        <dbReference type="ARBA" id="ARBA00022630"/>
    </source>
</evidence>
<evidence type="ECO:0000256" key="1">
    <source>
        <dbReference type="ARBA" id="ARBA00009183"/>
    </source>
</evidence>
<evidence type="ECO:0000313" key="11">
    <source>
        <dbReference type="Proteomes" id="UP000026960"/>
    </source>
</evidence>
<feature type="region of interest" description="Disordered" evidence="7">
    <location>
        <begin position="524"/>
        <end position="565"/>
    </location>
</feature>
<dbReference type="PANTHER" id="PTHR23023">
    <property type="entry name" value="DIMETHYLANILINE MONOOXYGENASE"/>
    <property type="match status" value="1"/>
</dbReference>
<keyword evidence="8" id="KW-1133">Transmembrane helix</keyword>
<dbReference type="Pfam" id="PF00098">
    <property type="entry name" value="zf-CCHC"/>
    <property type="match status" value="1"/>
</dbReference>
<dbReference type="InterPro" id="IPR050346">
    <property type="entry name" value="FMO-like"/>
</dbReference>
<accession>A0A0D3ENT6</accession>
<feature type="compositionally biased region" description="Basic and acidic residues" evidence="7">
    <location>
        <begin position="451"/>
        <end position="466"/>
    </location>
</feature>
<dbReference type="EnsemblPlants" id="OBART01G15500.1">
    <property type="protein sequence ID" value="OBART01G15500.1"/>
    <property type="gene ID" value="OBART01G15500"/>
</dbReference>
<evidence type="ECO:0000256" key="4">
    <source>
        <dbReference type="ARBA" id="ARBA00023002"/>
    </source>
</evidence>
<dbReference type="PROSITE" id="PS50158">
    <property type="entry name" value="ZF_CCHC"/>
    <property type="match status" value="1"/>
</dbReference>
<keyword evidence="11" id="KW-1185">Reference proteome</keyword>
<evidence type="ECO:0000256" key="6">
    <source>
        <dbReference type="RuleBase" id="RU361177"/>
    </source>
</evidence>
<comment type="cofactor">
    <cofactor evidence="6">
        <name>FAD</name>
        <dbReference type="ChEBI" id="CHEBI:57692"/>
    </cofactor>
</comment>
<dbReference type="GO" id="GO:0050661">
    <property type="term" value="F:NADP binding"/>
    <property type="evidence" value="ECO:0007669"/>
    <property type="project" value="InterPro"/>
</dbReference>
<dbReference type="SUPFAM" id="SSF57756">
    <property type="entry name" value="Retrovirus zinc finger-like domains"/>
    <property type="match status" value="1"/>
</dbReference>
<evidence type="ECO:0000256" key="7">
    <source>
        <dbReference type="SAM" id="MobiDB-lite"/>
    </source>
</evidence>
<dbReference type="Pfam" id="PF00743">
    <property type="entry name" value="FMO-like"/>
    <property type="match status" value="1"/>
</dbReference>
<keyword evidence="4 6" id="KW-0560">Oxidoreductase</keyword>
<name>A0A0D3ENT6_9ORYZ</name>
<feature type="region of interest" description="Disordered" evidence="7">
    <location>
        <begin position="447"/>
        <end position="466"/>
    </location>
</feature>
<keyword evidence="5" id="KW-0862">Zinc</keyword>
<feature type="transmembrane region" description="Helical" evidence="8">
    <location>
        <begin position="493"/>
        <end position="515"/>
    </location>
</feature>
<dbReference type="Proteomes" id="UP000026960">
    <property type="component" value="Chromosome 1"/>
</dbReference>
<evidence type="ECO:0000256" key="3">
    <source>
        <dbReference type="ARBA" id="ARBA00022827"/>
    </source>
</evidence>
<keyword evidence="6" id="KW-0503">Monooxygenase</keyword>
<dbReference type="EC" id="1.-.-.-" evidence="6"/>
<dbReference type="Gramene" id="OBART01G15500.1">
    <property type="protein sequence ID" value="OBART01G15500.1"/>
    <property type="gene ID" value="OBART01G15500"/>
</dbReference>
<dbReference type="FunFam" id="3.50.50.60:FF:000565">
    <property type="entry name" value="Flavin-containing monooxygenase"/>
    <property type="match status" value="1"/>
</dbReference>
<evidence type="ECO:0000259" key="9">
    <source>
        <dbReference type="PROSITE" id="PS50158"/>
    </source>
</evidence>
<reference evidence="10" key="1">
    <citation type="journal article" date="2009" name="Rice">
        <title>De Novo Next Generation Sequencing of Plant Genomes.</title>
        <authorList>
            <person name="Rounsley S."/>
            <person name="Marri P.R."/>
            <person name="Yu Y."/>
            <person name="He R."/>
            <person name="Sisneros N."/>
            <person name="Goicoechea J.L."/>
            <person name="Lee S.J."/>
            <person name="Angelova A."/>
            <person name="Kudrna D."/>
            <person name="Luo M."/>
            <person name="Affourtit J."/>
            <person name="Desany B."/>
            <person name="Knight J."/>
            <person name="Niazi F."/>
            <person name="Egholm M."/>
            <person name="Wing R.A."/>
        </authorList>
    </citation>
    <scope>NUCLEOTIDE SEQUENCE [LARGE SCALE GENOMIC DNA]</scope>
    <source>
        <strain evidence="10">cv. IRGC 105608</strain>
    </source>
</reference>
<evidence type="ECO:0000256" key="5">
    <source>
        <dbReference type="PROSITE-ProRule" id="PRU00047"/>
    </source>
</evidence>
<evidence type="ECO:0000313" key="10">
    <source>
        <dbReference type="EnsemblPlants" id="OBART01G15500.1"/>
    </source>
</evidence>
<dbReference type="eggNOG" id="KOG0017">
    <property type="taxonomic scope" value="Eukaryota"/>
</dbReference>
<dbReference type="InterPro" id="IPR020946">
    <property type="entry name" value="Flavin_mOase-like"/>
</dbReference>
<dbReference type="InterPro" id="IPR036875">
    <property type="entry name" value="Znf_CCHC_sf"/>
</dbReference>
<feature type="compositionally biased region" description="Polar residues" evidence="7">
    <location>
        <begin position="548"/>
        <end position="565"/>
    </location>
</feature>
<keyword evidence="3 6" id="KW-0274">FAD</keyword>
<evidence type="ECO:0000256" key="8">
    <source>
        <dbReference type="SAM" id="Phobius"/>
    </source>
</evidence>
<dbReference type="Gene3D" id="4.10.60.10">
    <property type="entry name" value="Zinc finger, CCHC-type"/>
    <property type="match status" value="1"/>
</dbReference>
<dbReference type="GO" id="GO:0050660">
    <property type="term" value="F:flavin adenine dinucleotide binding"/>
    <property type="evidence" value="ECO:0007669"/>
    <property type="project" value="InterPro"/>
</dbReference>
<dbReference type="GO" id="GO:0004499">
    <property type="term" value="F:N,N-dimethylaniline monooxygenase activity"/>
    <property type="evidence" value="ECO:0007669"/>
    <property type="project" value="InterPro"/>
</dbReference>
<dbReference type="PRINTS" id="PR00419">
    <property type="entry name" value="ADXRDTASE"/>
</dbReference>
<dbReference type="GO" id="GO:0003676">
    <property type="term" value="F:nucleic acid binding"/>
    <property type="evidence" value="ECO:0007669"/>
    <property type="project" value="InterPro"/>
</dbReference>
<keyword evidence="8" id="KW-0472">Membrane</keyword>
<organism evidence="10">
    <name type="scientific">Oryza barthii</name>
    <dbReference type="NCBI Taxonomy" id="65489"/>
    <lineage>
        <taxon>Eukaryota</taxon>
        <taxon>Viridiplantae</taxon>
        <taxon>Streptophyta</taxon>
        <taxon>Embryophyta</taxon>
        <taxon>Tracheophyta</taxon>
        <taxon>Spermatophyta</taxon>
        <taxon>Magnoliopsida</taxon>
        <taxon>Liliopsida</taxon>
        <taxon>Poales</taxon>
        <taxon>Poaceae</taxon>
        <taxon>BOP clade</taxon>
        <taxon>Oryzoideae</taxon>
        <taxon>Oryzeae</taxon>
        <taxon>Oryzinae</taxon>
        <taxon>Oryza</taxon>
    </lineage>
</organism>
<dbReference type="STRING" id="65489.A0A0D3ENT6"/>
<dbReference type="InterPro" id="IPR036188">
    <property type="entry name" value="FAD/NAD-bd_sf"/>
</dbReference>
<protein>
    <recommendedName>
        <fullName evidence="6">Flavin-containing monooxygenase</fullName>
        <ecNumber evidence="6">1.-.-.-</ecNumber>
    </recommendedName>
</protein>